<feature type="region of interest" description="Disordered" evidence="1">
    <location>
        <begin position="11"/>
        <end position="42"/>
    </location>
</feature>
<organism evidence="2 3">
    <name type="scientific">Acanthoscelides obtectus</name>
    <name type="common">Bean weevil</name>
    <name type="synonym">Bruchus obtectus</name>
    <dbReference type="NCBI Taxonomy" id="200917"/>
    <lineage>
        <taxon>Eukaryota</taxon>
        <taxon>Metazoa</taxon>
        <taxon>Ecdysozoa</taxon>
        <taxon>Arthropoda</taxon>
        <taxon>Hexapoda</taxon>
        <taxon>Insecta</taxon>
        <taxon>Pterygota</taxon>
        <taxon>Neoptera</taxon>
        <taxon>Endopterygota</taxon>
        <taxon>Coleoptera</taxon>
        <taxon>Polyphaga</taxon>
        <taxon>Cucujiformia</taxon>
        <taxon>Chrysomeloidea</taxon>
        <taxon>Chrysomelidae</taxon>
        <taxon>Bruchinae</taxon>
        <taxon>Bruchini</taxon>
        <taxon>Acanthoscelides</taxon>
    </lineage>
</organism>
<keyword evidence="3" id="KW-1185">Reference proteome</keyword>
<reference evidence="2" key="1">
    <citation type="submission" date="2022-03" db="EMBL/GenBank/DDBJ databases">
        <authorList>
            <person name="Sayadi A."/>
        </authorList>
    </citation>
    <scope>NUCLEOTIDE SEQUENCE</scope>
</reference>
<dbReference type="AlphaFoldDB" id="A0A9P0JTS8"/>
<comment type="caution">
    <text evidence="2">The sequence shown here is derived from an EMBL/GenBank/DDBJ whole genome shotgun (WGS) entry which is preliminary data.</text>
</comment>
<evidence type="ECO:0000313" key="2">
    <source>
        <dbReference type="EMBL" id="CAH1961171.1"/>
    </source>
</evidence>
<evidence type="ECO:0000313" key="3">
    <source>
        <dbReference type="Proteomes" id="UP001152888"/>
    </source>
</evidence>
<name>A0A9P0JTS8_ACAOB</name>
<accession>A0A9P0JTS8</accession>
<sequence>MCVEGCEWQHPHSCHYHSKHPKTNPKKPSSKNNSTKVPTSVKTTQNWTNCDHNSNSVNHGNNYCYNHCKVSIHELEKLCRCRNHCSYCKKFPRYLHMNLFSCKFRGSCCRYTTHIIKNVGAPV</sequence>
<proteinExistence type="predicted"/>
<dbReference type="EMBL" id="CAKOFQ010006692">
    <property type="protein sequence ID" value="CAH1961171.1"/>
    <property type="molecule type" value="Genomic_DNA"/>
</dbReference>
<dbReference type="Proteomes" id="UP001152888">
    <property type="component" value="Unassembled WGS sequence"/>
</dbReference>
<feature type="compositionally biased region" description="Basic residues" evidence="1">
    <location>
        <begin position="12"/>
        <end position="29"/>
    </location>
</feature>
<evidence type="ECO:0000256" key="1">
    <source>
        <dbReference type="SAM" id="MobiDB-lite"/>
    </source>
</evidence>
<protein>
    <submittedName>
        <fullName evidence="2">Uncharacterized protein</fullName>
    </submittedName>
</protein>
<gene>
    <name evidence="2" type="ORF">ACAOBT_LOCUS4011</name>
</gene>